<dbReference type="Pfam" id="PF12796">
    <property type="entry name" value="Ank_2"/>
    <property type="match status" value="1"/>
</dbReference>
<dbReference type="SMART" id="SM00248">
    <property type="entry name" value="ANK"/>
    <property type="match status" value="4"/>
</dbReference>
<dbReference type="OrthoDB" id="539213at2759"/>
<feature type="transmembrane region" description="Helical" evidence="5">
    <location>
        <begin position="757"/>
        <end position="778"/>
    </location>
</feature>
<name>A0A485LN99_9STRA</name>
<dbReference type="PRINTS" id="PR01415">
    <property type="entry name" value="ANKYRIN"/>
</dbReference>
<dbReference type="EMBL" id="VJMH01007292">
    <property type="protein sequence ID" value="KAF0684353.1"/>
    <property type="molecule type" value="Genomic_DNA"/>
</dbReference>
<evidence type="ECO:0000313" key="6">
    <source>
        <dbReference type="EMBL" id="KAF0684353.1"/>
    </source>
</evidence>
<feature type="repeat" description="ANK" evidence="3">
    <location>
        <begin position="543"/>
        <end position="575"/>
    </location>
</feature>
<evidence type="ECO:0000313" key="7">
    <source>
        <dbReference type="EMBL" id="VFU00311.1"/>
    </source>
</evidence>
<dbReference type="EMBL" id="CAADRA010007318">
    <property type="protein sequence ID" value="VFU00311.1"/>
    <property type="molecule type" value="Genomic_DNA"/>
</dbReference>
<sequence length="814" mass="87030">MTGDDEELERGAELHLAQRHRVITPGVLLGKKLWEASLHSPGTTGAATLSFHTSGALPKESKIVLQFPDTGWRMPSEPNVNIKASAGRPAPRAKAIWHANTLEITTVDDEIEAGASVTVVVSGVSTPACATPSSDMIVTTYEKKVVRNTVPPSIRGGQIIDGPTKITIPTVAPGTITGPRRWSPFNCCPRAVADVYLDLKVSGAIPPLGASLSPSFSSRISSSFVDSGKILVELRPQDGWTMAATPRVSLRLRPEVSAMTPVKPIALSATWMVDQHVLEITLRPESAAIPMHALVQLTVAQVTNPCDERAPSVARVTTLVGPGVIDGPVKIDVARISDLRDCDFAAATNAFHAQEPKDGRLALTKATLAFATLSIALNEAELLARNIKVTSVEEPVDPPPPTTTTAKKSSAANVDAGPTTQLKDYVSLDDYLNFFTTVYTPAFKFGEELRTVAGRGQLERLKELVQCGCDANAKDGAGWTALHYAAEHGVLKAVNLLLDAKVDVNARDVAGWTPLMCAASNGHVSILSRLIEMGADVNVSSVEGRTALHWAATRAMDASVGFLLLAGAAFDAVDRSKWTPLHCAAIHANVGCAKLLLDHGADMTSMDALGHPAWEYWEAPAMTLLQAHLEKLETMGLMKKRVSAANVCTTHVFLCLVPSWVHVARHHPPQGCAARPYPNSSSTKHGITSYESFGFELNQSSCNPSVIPVAANPTSPNDGRHFPIPLAMDTALSTMSSVRATMRFRRRLDDAIDGTPLYALVMLGIVCILLLFAAIAWCRALKSTKVSVLDILRRRRASSVADTVIESPVLASPV</sequence>
<dbReference type="PROSITE" id="PS50088">
    <property type="entry name" value="ANK_REPEAT"/>
    <property type="match status" value="4"/>
</dbReference>
<keyword evidence="2 3" id="KW-0040">ANK repeat</keyword>
<reference evidence="7 8" key="1">
    <citation type="submission" date="2019-03" db="EMBL/GenBank/DDBJ databases">
        <authorList>
            <person name="Gaulin E."/>
            <person name="Dumas B."/>
        </authorList>
    </citation>
    <scope>NUCLEOTIDE SEQUENCE [LARGE SCALE GENOMIC DNA]</scope>
    <source>
        <strain evidence="7">CBS 568.67</strain>
    </source>
</reference>
<gene>
    <name evidence="7" type="primary">Aste57867_23666</name>
    <name evidence="6" type="ORF">As57867_023594</name>
    <name evidence="7" type="ORF">ASTE57867_23666</name>
</gene>
<proteinExistence type="predicted"/>
<dbReference type="Pfam" id="PF13637">
    <property type="entry name" value="Ank_4"/>
    <property type="match status" value="1"/>
</dbReference>
<protein>
    <submittedName>
        <fullName evidence="7">Aste57867_23666 protein</fullName>
    </submittedName>
</protein>
<feature type="repeat" description="ANK" evidence="3">
    <location>
        <begin position="576"/>
        <end position="608"/>
    </location>
</feature>
<evidence type="ECO:0000256" key="5">
    <source>
        <dbReference type="SAM" id="Phobius"/>
    </source>
</evidence>
<evidence type="ECO:0000256" key="1">
    <source>
        <dbReference type="ARBA" id="ARBA00022737"/>
    </source>
</evidence>
<dbReference type="PANTHER" id="PTHR24171:SF10">
    <property type="entry name" value="ANKYRIN REPEAT DOMAIN-CONTAINING PROTEIN 29-LIKE"/>
    <property type="match status" value="1"/>
</dbReference>
<dbReference type="InterPro" id="IPR036770">
    <property type="entry name" value="Ankyrin_rpt-contain_sf"/>
</dbReference>
<dbReference type="SUPFAM" id="SSF48403">
    <property type="entry name" value="Ankyrin repeat"/>
    <property type="match status" value="1"/>
</dbReference>
<accession>A0A485LN99</accession>
<keyword evidence="5" id="KW-0472">Membrane</keyword>
<keyword evidence="1" id="KW-0677">Repeat</keyword>
<dbReference type="Proteomes" id="UP000332933">
    <property type="component" value="Unassembled WGS sequence"/>
</dbReference>
<organism evidence="7 8">
    <name type="scientific">Aphanomyces stellatus</name>
    <dbReference type="NCBI Taxonomy" id="120398"/>
    <lineage>
        <taxon>Eukaryota</taxon>
        <taxon>Sar</taxon>
        <taxon>Stramenopiles</taxon>
        <taxon>Oomycota</taxon>
        <taxon>Saprolegniomycetes</taxon>
        <taxon>Saprolegniales</taxon>
        <taxon>Verrucalvaceae</taxon>
        <taxon>Aphanomyces</taxon>
    </lineage>
</organism>
<evidence type="ECO:0000256" key="2">
    <source>
        <dbReference type="ARBA" id="ARBA00023043"/>
    </source>
</evidence>
<feature type="region of interest" description="Disordered" evidence="4">
    <location>
        <begin position="393"/>
        <end position="414"/>
    </location>
</feature>
<reference evidence="6" key="2">
    <citation type="submission" date="2019-06" db="EMBL/GenBank/DDBJ databases">
        <title>Genomics analysis of Aphanomyces spp. identifies a new class of oomycete effector associated with host adaptation.</title>
        <authorList>
            <person name="Gaulin E."/>
        </authorList>
    </citation>
    <scope>NUCLEOTIDE SEQUENCE</scope>
    <source>
        <strain evidence="6">CBS 578.67</strain>
    </source>
</reference>
<feature type="repeat" description="ANK" evidence="3">
    <location>
        <begin position="477"/>
        <end position="509"/>
    </location>
</feature>
<dbReference type="PROSITE" id="PS50297">
    <property type="entry name" value="ANK_REP_REGION"/>
    <property type="match status" value="4"/>
</dbReference>
<dbReference type="PANTHER" id="PTHR24171">
    <property type="entry name" value="ANKYRIN REPEAT DOMAIN-CONTAINING PROTEIN 39-RELATED"/>
    <property type="match status" value="1"/>
</dbReference>
<dbReference type="InterPro" id="IPR002110">
    <property type="entry name" value="Ankyrin_rpt"/>
</dbReference>
<feature type="repeat" description="ANK" evidence="3">
    <location>
        <begin position="510"/>
        <end position="542"/>
    </location>
</feature>
<keyword evidence="5" id="KW-0812">Transmembrane</keyword>
<keyword evidence="5" id="KW-1133">Transmembrane helix</keyword>
<evidence type="ECO:0000313" key="8">
    <source>
        <dbReference type="Proteomes" id="UP000332933"/>
    </source>
</evidence>
<evidence type="ECO:0000256" key="4">
    <source>
        <dbReference type="SAM" id="MobiDB-lite"/>
    </source>
</evidence>
<evidence type="ECO:0000256" key="3">
    <source>
        <dbReference type="PROSITE-ProRule" id="PRU00023"/>
    </source>
</evidence>
<dbReference type="Gene3D" id="1.25.40.20">
    <property type="entry name" value="Ankyrin repeat-containing domain"/>
    <property type="match status" value="2"/>
</dbReference>
<keyword evidence="8" id="KW-1185">Reference proteome</keyword>
<dbReference type="AlphaFoldDB" id="A0A485LN99"/>